<dbReference type="RefSeq" id="XP_003023345.1">
    <property type="nucleotide sequence ID" value="XM_003023299.1"/>
</dbReference>
<comment type="caution">
    <text evidence="2">The sequence shown here is derived from an EMBL/GenBank/DDBJ whole genome shotgun (WGS) entry which is preliminary data.</text>
</comment>
<evidence type="ECO:0000313" key="3">
    <source>
        <dbReference type="Proteomes" id="UP000008383"/>
    </source>
</evidence>
<dbReference type="GeneID" id="9583365"/>
<dbReference type="HOGENOM" id="CLU_1612010_0_0_1"/>
<dbReference type="AlphaFoldDB" id="D4D5S4"/>
<dbReference type="KEGG" id="tve:TRV_02447"/>
<feature type="region of interest" description="Disordered" evidence="1">
    <location>
        <begin position="84"/>
        <end position="109"/>
    </location>
</feature>
<proteinExistence type="predicted"/>
<reference evidence="3" key="1">
    <citation type="journal article" date="2011" name="Genome Biol.">
        <title>Comparative and functional genomics provide insights into the pathogenicity of dermatophytic fungi.</title>
        <authorList>
            <person name="Burmester A."/>
            <person name="Shelest E."/>
            <person name="Gloeckner G."/>
            <person name="Heddergott C."/>
            <person name="Schindler S."/>
            <person name="Staib P."/>
            <person name="Heidel A."/>
            <person name="Felder M."/>
            <person name="Petzold A."/>
            <person name="Szafranski K."/>
            <person name="Feuermann M."/>
            <person name="Pedruzzi I."/>
            <person name="Priebe S."/>
            <person name="Groth M."/>
            <person name="Winkler R."/>
            <person name="Li W."/>
            <person name="Kniemeyer O."/>
            <person name="Schroeckh V."/>
            <person name="Hertweck C."/>
            <person name="Hube B."/>
            <person name="White T.C."/>
            <person name="Platzer M."/>
            <person name="Guthke R."/>
            <person name="Heitman J."/>
            <person name="Woestemeyer J."/>
            <person name="Zipfel P.F."/>
            <person name="Monod M."/>
            <person name="Brakhage A.A."/>
        </authorList>
    </citation>
    <scope>NUCLEOTIDE SEQUENCE [LARGE SCALE GENOMIC DNA]</scope>
    <source>
        <strain evidence="3">HKI 0517</strain>
    </source>
</reference>
<dbReference type="EMBL" id="ACYE01000129">
    <property type="protein sequence ID" value="EFE42727.1"/>
    <property type="molecule type" value="Genomic_DNA"/>
</dbReference>
<protein>
    <submittedName>
        <fullName evidence="2">Uncharacterized protein</fullName>
    </submittedName>
</protein>
<dbReference type="Proteomes" id="UP000008383">
    <property type="component" value="Unassembled WGS sequence"/>
</dbReference>
<accession>D4D5S4</accession>
<keyword evidence="3" id="KW-1185">Reference proteome</keyword>
<sequence length="165" mass="19014">MRNGGNHACVPWLNSLVFSAGQGKNGMNSLPDINNRKLEHIACQQVVGYGMGDVNEMMVPQEWRHKESRETFPEYNLKGTNYNKSFAKRQQQPEKPKESEWKKKRKKKTGNEVRSYGVNTYINRLSVPAVACWFRKRGDPGIRDICWYKILASLGSLRYLMVSSQ</sequence>
<gene>
    <name evidence="2" type="ORF">TRV_02447</name>
</gene>
<name>D4D5S4_TRIVH</name>
<evidence type="ECO:0000256" key="1">
    <source>
        <dbReference type="SAM" id="MobiDB-lite"/>
    </source>
</evidence>
<organism evidence="2 3">
    <name type="scientific">Trichophyton verrucosum (strain HKI 0517)</name>
    <dbReference type="NCBI Taxonomy" id="663202"/>
    <lineage>
        <taxon>Eukaryota</taxon>
        <taxon>Fungi</taxon>
        <taxon>Dikarya</taxon>
        <taxon>Ascomycota</taxon>
        <taxon>Pezizomycotina</taxon>
        <taxon>Eurotiomycetes</taxon>
        <taxon>Eurotiomycetidae</taxon>
        <taxon>Onygenales</taxon>
        <taxon>Arthrodermataceae</taxon>
        <taxon>Trichophyton</taxon>
    </lineage>
</organism>
<evidence type="ECO:0000313" key="2">
    <source>
        <dbReference type="EMBL" id="EFE42727.1"/>
    </source>
</evidence>
<feature type="compositionally biased region" description="Basic and acidic residues" evidence="1">
    <location>
        <begin position="91"/>
        <end position="101"/>
    </location>
</feature>